<evidence type="ECO:0000256" key="1">
    <source>
        <dbReference type="ARBA" id="ARBA00008714"/>
    </source>
</evidence>
<dbReference type="PANTHER" id="PTHR43595:SF2">
    <property type="entry name" value="SMALL RIBOSOMAL SUBUNIT PROTEIN MS42"/>
    <property type="match status" value="1"/>
</dbReference>
<dbReference type="GO" id="GO:0005737">
    <property type="term" value="C:cytoplasm"/>
    <property type="evidence" value="ECO:0007669"/>
    <property type="project" value="TreeGrafter"/>
</dbReference>
<feature type="domain" description="Manganese/iron superoxide dismutase N-terminal" evidence="7">
    <location>
        <begin position="7"/>
        <end position="79"/>
    </location>
</feature>
<dbReference type="AlphaFoldDB" id="A0A9K3CZJ8"/>
<feature type="domain" description="Manganese/iron superoxide dismutase C-terminal" evidence="8">
    <location>
        <begin position="91"/>
        <end position="125"/>
    </location>
</feature>
<dbReference type="EMBL" id="BDIP01001961">
    <property type="protein sequence ID" value="GIQ85475.1"/>
    <property type="molecule type" value="Genomic_DNA"/>
</dbReference>
<feature type="binding site" evidence="5">
    <location>
        <position position="72"/>
    </location>
    <ligand>
        <name>Mn(2+)</name>
        <dbReference type="ChEBI" id="CHEBI:29035"/>
    </ligand>
</feature>
<dbReference type="InterPro" id="IPR036324">
    <property type="entry name" value="Mn/Fe_SOD_N_sf"/>
</dbReference>
<dbReference type="InterPro" id="IPR001189">
    <property type="entry name" value="Mn/Fe_SOD"/>
</dbReference>
<feature type="binding site" evidence="5">
    <location>
        <position position="18"/>
    </location>
    <ligand>
        <name>Mn(2+)</name>
        <dbReference type="ChEBI" id="CHEBI:29035"/>
    </ligand>
</feature>
<keyword evidence="4 6" id="KW-0560">Oxidoreductase</keyword>
<dbReference type="Proteomes" id="UP000265618">
    <property type="component" value="Unassembled WGS sequence"/>
</dbReference>
<dbReference type="SUPFAM" id="SSF54719">
    <property type="entry name" value="Fe,Mn superoxide dismutase (SOD), C-terminal domain"/>
    <property type="match status" value="2"/>
</dbReference>
<dbReference type="InterPro" id="IPR019833">
    <property type="entry name" value="Mn/Fe_SOD_BS"/>
</dbReference>
<dbReference type="GO" id="GO:0004784">
    <property type="term" value="F:superoxide dismutase activity"/>
    <property type="evidence" value="ECO:0007669"/>
    <property type="project" value="UniProtKB-EC"/>
</dbReference>
<dbReference type="PRINTS" id="PR01703">
    <property type="entry name" value="MNSODISMTASE"/>
</dbReference>
<sequence>IYHTYPQPAMSAHQLDIHYNKHHQGYCNKTNAALLGEPLAEYPIEYVLDHLDELPEEKRQKVTNVGGGLANHSLFWECLTPETGMEVPPQLKFGIEGTFGSMDALKTSMVDQGMSVFGSGWVWLFSIVSLSPSLSLSLSLSVSLSLSLPTPLMSGMSVFGSGWVWLVKEEDGHMHVKTTMAQDRPKGNLLLTLDVWEHAYYLDYENRRKEYLETIWEHVNWDNVASRFE</sequence>
<comment type="catalytic activity">
    <reaction evidence="6">
        <text>2 superoxide + 2 H(+) = H2O2 + O2</text>
        <dbReference type="Rhea" id="RHEA:20696"/>
        <dbReference type="ChEBI" id="CHEBI:15378"/>
        <dbReference type="ChEBI" id="CHEBI:15379"/>
        <dbReference type="ChEBI" id="CHEBI:16240"/>
        <dbReference type="ChEBI" id="CHEBI:18421"/>
        <dbReference type="EC" id="1.15.1.1"/>
    </reaction>
</comment>
<proteinExistence type="inferred from homology"/>
<dbReference type="Pfam" id="PF00081">
    <property type="entry name" value="Sod_Fe_N"/>
    <property type="match status" value="1"/>
</dbReference>
<evidence type="ECO:0000256" key="4">
    <source>
        <dbReference type="ARBA" id="ARBA00023002"/>
    </source>
</evidence>
<dbReference type="Gene3D" id="1.10.287.990">
    <property type="entry name" value="Fe,Mn superoxide dismutase (SOD) domain"/>
    <property type="match status" value="1"/>
</dbReference>
<reference evidence="9 10" key="1">
    <citation type="journal article" date="2018" name="PLoS ONE">
        <title>The draft genome of Kipferlia bialata reveals reductive genome evolution in fornicate parasites.</title>
        <authorList>
            <person name="Tanifuji G."/>
            <person name="Takabayashi S."/>
            <person name="Kume K."/>
            <person name="Takagi M."/>
            <person name="Nakayama T."/>
            <person name="Kamikawa R."/>
            <person name="Inagaki Y."/>
            <person name="Hashimoto T."/>
        </authorList>
    </citation>
    <scope>NUCLEOTIDE SEQUENCE [LARGE SCALE GENOMIC DNA]</scope>
    <source>
        <strain evidence="9">NY0173</strain>
    </source>
</reference>
<organism evidence="9 10">
    <name type="scientific">Kipferlia bialata</name>
    <dbReference type="NCBI Taxonomy" id="797122"/>
    <lineage>
        <taxon>Eukaryota</taxon>
        <taxon>Metamonada</taxon>
        <taxon>Carpediemonas-like organisms</taxon>
        <taxon>Kipferlia</taxon>
    </lineage>
</organism>
<keyword evidence="3 5" id="KW-0479">Metal-binding</keyword>
<evidence type="ECO:0000259" key="7">
    <source>
        <dbReference type="Pfam" id="PF00081"/>
    </source>
</evidence>
<comment type="similarity">
    <text evidence="1 6">Belongs to the iron/manganese superoxide dismutase family.</text>
</comment>
<name>A0A9K3CZJ8_9EUKA</name>
<keyword evidence="10" id="KW-1185">Reference proteome</keyword>
<dbReference type="Pfam" id="PF02777">
    <property type="entry name" value="Sod_Fe_C"/>
    <property type="match status" value="2"/>
</dbReference>
<evidence type="ECO:0000256" key="2">
    <source>
        <dbReference type="ARBA" id="ARBA00012682"/>
    </source>
</evidence>
<evidence type="ECO:0000313" key="9">
    <source>
        <dbReference type="EMBL" id="GIQ85475.1"/>
    </source>
</evidence>
<dbReference type="OrthoDB" id="239262at2759"/>
<gene>
    <name evidence="9" type="ORF">KIPB_007145</name>
</gene>
<comment type="caution">
    <text evidence="9">The sequence shown here is derived from an EMBL/GenBank/DDBJ whole genome shotgun (WGS) entry which is preliminary data.</text>
</comment>
<evidence type="ECO:0000256" key="3">
    <source>
        <dbReference type="ARBA" id="ARBA00022723"/>
    </source>
</evidence>
<feature type="binding site" evidence="5">
    <location>
        <position position="198"/>
    </location>
    <ligand>
        <name>Mn(2+)</name>
        <dbReference type="ChEBI" id="CHEBI:29035"/>
    </ligand>
</feature>
<accession>A0A9K3CZJ8</accession>
<dbReference type="SUPFAM" id="SSF46609">
    <property type="entry name" value="Fe,Mn superoxide dismutase (SOD), N-terminal domain"/>
    <property type="match status" value="1"/>
</dbReference>
<feature type="binding site" evidence="5">
    <location>
        <position position="194"/>
    </location>
    <ligand>
        <name>Mn(2+)</name>
        <dbReference type="ChEBI" id="CHEBI:29035"/>
    </ligand>
</feature>
<dbReference type="PANTHER" id="PTHR43595">
    <property type="entry name" value="37S RIBOSOMAL PROTEIN S26, MITOCHONDRIAL"/>
    <property type="match status" value="1"/>
</dbReference>
<comment type="function">
    <text evidence="6">Destroys radicals which are normally produced within the cells and which are toxic to biological systems.</text>
</comment>
<feature type="non-terminal residue" evidence="9">
    <location>
        <position position="1"/>
    </location>
</feature>
<evidence type="ECO:0000313" key="10">
    <source>
        <dbReference type="Proteomes" id="UP000265618"/>
    </source>
</evidence>
<protein>
    <recommendedName>
        <fullName evidence="2 6">Superoxide dismutase</fullName>
        <ecNumber evidence="2 6">1.15.1.1</ecNumber>
    </recommendedName>
</protein>
<dbReference type="PROSITE" id="PS00088">
    <property type="entry name" value="SOD_MN"/>
    <property type="match status" value="1"/>
</dbReference>
<evidence type="ECO:0000259" key="8">
    <source>
        <dbReference type="Pfam" id="PF02777"/>
    </source>
</evidence>
<dbReference type="PIRSF" id="PIRSF000349">
    <property type="entry name" value="SODismutase"/>
    <property type="match status" value="1"/>
</dbReference>
<dbReference type="GO" id="GO:0046872">
    <property type="term" value="F:metal ion binding"/>
    <property type="evidence" value="ECO:0007669"/>
    <property type="project" value="UniProtKB-KW"/>
</dbReference>
<dbReference type="InterPro" id="IPR019832">
    <property type="entry name" value="Mn/Fe_SOD_C"/>
</dbReference>
<dbReference type="InterPro" id="IPR036314">
    <property type="entry name" value="SOD_C_sf"/>
</dbReference>
<dbReference type="EC" id="1.15.1.1" evidence="2 6"/>
<feature type="domain" description="Manganese/iron superoxide dismutase C-terminal" evidence="8">
    <location>
        <begin position="155"/>
        <end position="227"/>
    </location>
</feature>
<evidence type="ECO:0000256" key="6">
    <source>
        <dbReference type="RuleBase" id="RU000414"/>
    </source>
</evidence>
<dbReference type="InterPro" id="IPR019831">
    <property type="entry name" value="Mn/Fe_SOD_N"/>
</dbReference>
<dbReference type="Gene3D" id="3.55.40.20">
    <property type="entry name" value="Iron/manganese superoxide dismutase, C-terminal domain"/>
    <property type="match status" value="2"/>
</dbReference>
<evidence type="ECO:0000256" key="5">
    <source>
        <dbReference type="PIRSR" id="PIRSR000349-1"/>
    </source>
</evidence>